<proteinExistence type="predicted"/>
<name>A0ABV8GBR9_9ACTN</name>
<accession>A0ABV8GBR9</accession>
<dbReference type="RefSeq" id="WP_379530239.1">
    <property type="nucleotide sequence ID" value="NZ_JBHSBI010000011.1"/>
</dbReference>
<gene>
    <name evidence="3" type="ORF">ACFOY2_23555</name>
</gene>
<dbReference type="Proteomes" id="UP001595851">
    <property type="component" value="Unassembled WGS sequence"/>
</dbReference>
<feature type="compositionally biased region" description="Low complexity" evidence="1">
    <location>
        <begin position="59"/>
        <end position="76"/>
    </location>
</feature>
<sequence length="99" mass="10735">MRTFRRRTGVVTAQLVLTLSLAPAFPAPAHAIPTDNGNSWNSGNYRSKGRQVNSGNFENANGSVNSGNTSGGNNANGPQCVVERKAFLKGACWRRWPFR</sequence>
<reference evidence="4" key="1">
    <citation type="journal article" date="2019" name="Int. J. Syst. Evol. Microbiol.">
        <title>The Global Catalogue of Microorganisms (GCM) 10K type strain sequencing project: providing services to taxonomists for standard genome sequencing and annotation.</title>
        <authorList>
            <consortium name="The Broad Institute Genomics Platform"/>
            <consortium name="The Broad Institute Genome Sequencing Center for Infectious Disease"/>
            <person name="Wu L."/>
            <person name="Ma J."/>
        </authorList>
    </citation>
    <scope>NUCLEOTIDE SEQUENCE [LARGE SCALE GENOMIC DNA]</scope>
    <source>
        <strain evidence="4">TBRC 1276</strain>
    </source>
</reference>
<organism evidence="3 4">
    <name type="scientific">Nonomuraea purpurea</name>
    <dbReference type="NCBI Taxonomy" id="1849276"/>
    <lineage>
        <taxon>Bacteria</taxon>
        <taxon>Bacillati</taxon>
        <taxon>Actinomycetota</taxon>
        <taxon>Actinomycetes</taxon>
        <taxon>Streptosporangiales</taxon>
        <taxon>Streptosporangiaceae</taxon>
        <taxon>Nonomuraea</taxon>
    </lineage>
</organism>
<comment type="caution">
    <text evidence="3">The sequence shown here is derived from an EMBL/GenBank/DDBJ whole genome shotgun (WGS) entry which is preliminary data.</text>
</comment>
<evidence type="ECO:0000313" key="4">
    <source>
        <dbReference type="Proteomes" id="UP001595851"/>
    </source>
</evidence>
<evidence type="ECO:0000256" key="1">
    <source>
        <dbReference type="SAM" id="MobiDB-lite"/>
    </source>
</evidence>
<feature type="region of interest" description="Disordered" evidence="1">
    <location>
        <begin position="30"/>
        <end position="76"/>
    </location>
</feature>
<feature type="compositionally biased region" description="Polar residues" evidence="1">
    <location>
        <begin position="35"/>
        <end position="58"/>
    </location>
</feature>
<keyword evidence="2" id="KW-0732">Signal</keyword>
<feature type="signal peptide" evidence="2">
    <location>
        <begin position="1"/>
        <end position="31"/>
    </location>
</feature>
<keyword evidence="4" id="KW-1185">Reference proteome</keyword>
<feature type="chain" id="PRO_5046477417" description="Secreted protein" evidence="2">
    <location>
        <begin position="32"/>
        <end position="99"/>
    </location>
</feature>
<evidence type="ECO:0000256" key="2">
    <source>
        <dbReference type="SAM" id="SignalP"/>
    </source>
</evidence>
<evidence type="ECO:0008006" key="5">
    <source>
        <dbReference type="Google" id="ProtNLM"/>
    </source>
</evidence>
<dbReference type="EMBL" id="JBHSBI010000011">
    <property type="protein sequence ID" value="MFC4010223.1"/>
    <property type="molecule type" value="Genomic_DNA"/>
</dbReference>
<evidence type="ECO:0000313" key="3">
    <source>
        <dbReference type="EMBL" id="MFC4010223.1"/>
    </source>
</evidence>
<protein>
    <recommendedName>
        <fullName evidence="5">Secreted protein</fullName>
    </recommendedName>
</protein>